<evidence type="ECO:0000259" key="2">
    <source>
        <dbReference type="SMART" id="SM00244"/>
    </source>
</evidence>
<dbReference type="CDD" id="cd13438">
    <property type="entry name" value="SPFH_eoslipins_u2"/>
    <property type="match status" value="1"/>
</dbReference>
<dbReference type="AlphaFoldDB" id="L7KRM9"/>
<reference evidence="3 4" key="1">
    <citation type="submission" date="2012-12" db="EMBL/GenBank/DDBJ databases">
        <title>Whole genome shotgun sequence of Gordonia aichiensis NBRC 108223.</title>
        <authorList>
            <person name="Isaki-Nakamura S."/>
            <person name="Hosoyama A."/>
            <person name="Tsuchikane K."/>
            <person name="Ando Y."/>
            <person name="Baba S."/>
            <person name="Ohji S."/>
            <person name="Hamada M."/>
            <person name="Tamura T."/>
            <person name="Yamazoe A."/>
            <person name="Yamazaki S."/>
            <person name="Fujita N."/>
        </authorList>
    </citation>
    <scope>NUCLEOTIDE SEQUENCE [LARGE SCALE GENOMIC DNA]</scope>
    <source>
        <strain evidence="3 4">NBRC 108223</strain>
    </source>
</reference>
<keyword evidence="4" id="KW-1185">Reference proteome</keyword>
<dbReference type="Pfam" id="PF01145">
    <property type="entry name" value="Band_7"/>
    <property type="match status" value="1"/>
</dbReference>
<accession>L7KRM9</accession>
<dbReference type="InterPro" id="IPR043202">
    <property type="entry name" value="Band-7_stomatin-like"/>
</dbReference>
<dbReference type="RefSeq" id="WP_005178058.1">
    <property type="nucleotide sequence ID" value="NZ_BANR01000023.1"/>
</dbReference>
<comment type="similarity">
    <text evidence="1">Belongs to the band 7/mec-2 family.</text>
</comment>
<name>L7KRM9_9ACTN</name>
<gene>
    <name evidence="3" type="ORF">GOACH_23_00830</name>
</gene>
<organism evidence="3 4">
    <name type="scientific">Gordonia aichiensis NBRC 108223</name>
    <dbReference type="NCBI Taxonomy" id="1220583"/>
    <lineage>
        <taxon>Bacteria</taxon>
        <taxon>Bacillati</taxon>
        <taxon>Actinomycetota</taxon>
        <taxon>Actinomycetes</taxon>
        <taxon>Mycobacteriales</taxon>
        <taxon>Gordoniaceae</taxon>
        <taxon>Gordonia</taxon>
    </lineage>
</organism>
<evidence type="ECO:0000313" key="3">
    <source>
        <dbReference type="EMBL" id="GAC50373.1"/>
    </source>
</evidence>
<dbReference type="STRING" id="1220583.GOACH_23_00830"/>
<dbReference type="EMBL" id="BANR01000023">
    <property type="protein sequence ID" value="GAC50373.1"/>
    <property type="molecule type" value="Genomic_DNA"/>
</dbReference>
<comment type="caution">
    <text evidence="3">The sequence shown here is derived from an EMBL/GenBank/DDBJ whole genome shotgun (WGS) entry which is preliminary data.</text>
</comment>
<sequence>MSYSTELRLAYTKPVKRWFPTITVPIGHRGLEYCDGSLSRELSPGEYRARRRAVYTFVDMRERVLTVAPQEILTSDSVSLRVTMAIRAAVVDAVAFTERTSEPWTAVYVAAQVALREVCATVSVDEVITRADTVGTEPIKAATANAGQSVGIDVRDVVIKDVILPAEIRSAATELVTAKARGLAKLETARAETARAETAALRSLANAGRVLDAHPALARLRLVQDAPYGTKVVLALGDAESENVRSQTD</sequence>
<dbReference type="PRINTS" id="PR00721">
    <property type="entry name" value="STOMATIN"/>
</dbReference>
<dbReference type="InterPro" id="IPR036013">
    <property type="entry name" value="Band_7/SPFH_dom_sf"/>
</dbReference>
<dbReference type="GO" id="GO:0005886">
    <property type="term" value="C:plasma membrane"/>
    <property type="evidence" value="ECO:0007669"/>
    <property type="project" value="InterPro"/>
</dbReference>
<dbReference type="Proteomes" id="UP000010988">
    <property type="component" value="Unassembled WGS sequence"/>
</dbReference>
<dbReference type="PANTHER" id="PTHR10264">
    <property type="entry name" value="BAND 7 PROTEIN-RELATED"/>
    <property type="match status" value="1"/>
</dbReference>
<feature type="domain" description="Band 7" evidence="2">
    <location>
        <begin position="19"/>
        <end position="176"/>
    </location>
</feature>
<dbReference type="InterPro" id="IPR001972">
    <property type="entry name" value="Stomatin_HflK_fam"/>
</dbReference>
<dbReference type="InterPro" id="IPR001107">
    <property type="entry name" value="Band_7"/>
</dbReference>
<dbReference type="eggNOG" id="COG0330">
    <property type="taxonomic scope" value="Bacteria"/>
</dbReference>
<evidence type="ECO:0000313" key="4">
    <source>
        <dbReference type="Proteomes" id="UP000010988"/>
    </source>
</evidence>
<dbReference type="OrthoDB" id="3285280at2"/>
<dbReference type="Gene3D" id="3.30.479.30">
    <property type="entry name" value="Band 7 domain"/>
    <property type="match status" value="1"/>
</dbReference>
<evidence type="ECO:0000256" key="1">
    <source>
        <dbReference type="ARBA" id="ARBA00008164"/>
    </source>
</evidence>
<protein>
    <recommendedName>
        <fullName evidence="2">Band 7 domain-containing protein</fullName>
    </recommendedName>
</protein>
<dbReference type="SMART" id="SM00244">
    <property type="entry name" value="PHB"/>
    <property type="match status" value="1"/>
</dbReference>
<proteinExistence type="inferred from homology"/>
<dbReference type="SUPFAM" id="SSF117892">
    <property type="entry name" value="Band 7/SPFH domain"/>
    <property type="match status" value="1"/>
</dbReference>
<dbReference type="PANTHER" id="PTHR10264:SF83">
    <property type="entry name" value="BLL5629 PROTEIN"/>
    <property type="match status" value="1"/>
</dbReference>